<name>A0A382R6E3_9ZZZZ</name>
<feature type="domain" description="Glycoside hydrolase family 42 N-terminal" evidence="3">
    <location>
        <begin position="83"/>
        <end position="206"/>
    </location>
</feature>
<reference evidence="4" key="1">
    <citation type="submission" date="2018-05" db="EMBL/GenBank/DDBJ databases">
        <authorList>
            <person name="Lanie J.A."/>
            <person name="Ng W.-L."/>
            <person name="Kazmierczak K.M."/>
            <person name="Andrzejewski T.M."/>
            <person name="Davidsen T.M."/>
            <person name="Wayne K.J."/>
            <person name="Tettelin H."/>
            <person name="Glass J.I."/>
            <person name="Rusch D."/>
            <person name="Podicherti R."/>
            <person name="Tsui H.-C.T."/>
            <person name="Winkler M.E."/>
        </authorList>
    </citation>
    <scope>NUCLEOTIDE SEQUENCE</scope>
</reference>
<dbReference type="AlphaFoldDB" id="A0A382R6E3"/>
<keyword evidence="2" id="KW-0326">Glycosidase</keyword>
<dbReference type="Gene3D" id="3.20.20.80">
    <property type="entry name" value="Glycosidases"/>
    <property type="match status" value="1"/>
</dbReference>
<dbReference type="InterPro" id="IPR013529">
    <property type="entry name" value="Glyco_hydro_42_N"/>
</dbReference>
<evidence type="ECO:0000313" key="4">
    <source>
        <dbReference type="EMBL" id="SVC93289.1"/>
    </source>
</evidence>
<dbReference type="InterPro" id="IPR017853">
    <property type="entry name" value="GH"/>
</dbReference>
<gene>
    <name evidence="4" type="ORF">METZ01_LOCUS346143</name>
</gene>
<dbReference type="Pfam" id="PF02449">
    <property type="entry name" value="Glyco_hydro_42"/>
    <property type="match status" value="1"/>
</dbReference>
<organism evidence="4">
    <name type="scientific">marine metagenome</name>
    <dbReference type="NCBI Taxonomy" id="408172"/>
    <lineage>
        <taxon>unclassified sequences</taxon>
        <taxon>metagenomes</taxon>
        <taxon>ecological metagenomes</taxon>
    </lineage>
</organism>
<sequence length="254" mass="28293">FIVLACGFTKRLPKLGNGTPFTPDLGRDTFLGHLSLFAQAAALRYGDRVDYWQLENELNAAGLTVTWGWRSGELWKDPDFRTDILKTLHKSVKQYDPSALVAVNFHTTLPAWPLDLMKWGPWIDIVGLDIYPNYLMGWPVLGEAVGFMVNLAKLAAPGKRVVILETGYPSQPGVQGFNEERQSEYMEEAIESALSAGADGFYWYSLEGEEQPGNTGVQFPFTLIESVEGYFGLVKPDGSKKPAYKKYRSINAGE</sequence>
<dbReference type="GO" id="GO:0009341">
    <property type="term" value="C:beta-galactosidase complex"/>
    <property type="evidence" value="ECO:0007669"/>
    <property type="project" value="InterPro"/>
</dbReference>
<evidence type="ECO:0000259" key="3">
    <source>
        <dbReference type="Pfam" id="PF02449"/>
    </source>
</evidence>
<accession>A0A382R6E3</accession>
<dbReference type="GO" id="GO:0005975">
    <property type="term" value="P:carbohydrate metabolic process"/>
    <property type="evidence" value="ECO:0007669"/>
    <property type="project" value="InterPro"/>
</dbReference>
<keyword evidence="1" id="KW-0378">Hydrolase</keyword>
<dbReference type="EMBL" id="UINC01119458">
    <property type="protein sequence ID" value="SVC93289.1"/>
    <property type="molecule type" value="Genomic_DNA"/>
</dbReference>
<protein>
    <recommendedName>
        <fullName evidence="3">Glycoside hydrolase family 42 N-terminal domain-containing protein</fullName>
    </recommendedName>
</protein>
<proteinExistence type="predicted"/>
<dbReference type="GO" id="GO:0004565">
    <property type="term" value="F:beta-galactosidase activity"/>
    <property type="evidence" value="ECO:0007669"/>
    <property type="project" value="InterPro"/>
</dbReference>
<evidence type="ECO:0000256" key="2">
    <source>
        <dbReference type="ARBA" id="ARBA00023295"/>
    </source>
</evidence>
<evidence type="ECO:0000256" key="1">
    <source>
        <dbReference type="ARBA" id="ARBA00022801"/>
    </source>
</evidence>
<dbReference type="SUPFAM" id="SSF51445">
    <property type="entry name" value="(Trans)glycosidases"/>
    <property type="match status" value="1"/>
</dbReference>
<feature type="non-terminal residue" evidence="4">
    <location>
        <position position="1"/>
    </location>
</feature>